<dbReference type="InterPro" id="IPR022284">
    <property type="entry name" value="GPAT/DHAPAT"/>
</dbReference>
<dbReference type="Proteomes" id="UP000006755">
    <property type="component" value="Unassembled WGS sequence"/>
</dbReference>
<dbReference type="PIRSF" id="PIRSF500064">
    <property type="entry name" value="GPAT"/>
    <property type="match status" value="1"/>
</dbReference>
<name>K2J394_9GAMM</name>
<keyword evidence="10 14" id="KW-0594">Phospholipid biosynthesis</keyword>
<dbReference type="eggNOG" id="COG2937">
    <property type="taxonomic scope" value="Bacteria"/>
</dbReference>
<dbReference type="InterPro" id="IPR041728">
    <property type="entry name" value="GPAT/DHAPAT_LPLAT"/>
</dbReference>
<dbReference type="InterPro" id="IPR045520">
    <property type="entry name" value="GPAT/DHAPAT_C"/>
</dbReference>
<dbReference type="AlphaFoldDB" id="K2J394"/>
<keyword evidence="14" id="KW-0443">Lipid metabolism</keyword>
<dbReference type="InterPro" id="IPR028354">
    <property type="entry name" value="GPAT_PlsB"/>
</dbReference>
<evidence type="ECO:0000313" key="16">
    <source>
        <dbReference type="EMBL" id="EKE77486.1"/>
    </source>
</evidence>
<keyword evidence="8 14" id="KW-0808">Transferase</keyword>
<reference evidence="16 17" key="1">
    <citation type="journal article" date="2012" name="J. Bacteriol.">
        <title>Genome Sequence of Gallaecimonas xiamenensis Type Strain 3-C-1.</title>
        <authorList>
            <person name="Lai Q."/>
            <person name="Wang L."/>
            <person name="Wang W."/>
            <person name="Shao Z."/>
        </authorList>
    </citation>
    <scope>NUCLEOTIDE SEQUENCE [LARGE SCALE GENOMIC DNA]</scope>
    <source>
        <strain evidence="16 17">3-C-1</strain>
    </source>
</reference>
<evidence type="ECO:0000256" key="6">
    <source>
        <dbReference type="ARBA" id="ARBA00013432"/>
    </source>
</evidence>
<evidence type="ECO:0000256" key="12">
    <source>
        <dbReference type="ARBA" id="ARBA00023315"/>
    </source>
</evidence>
<dbReference type="CDD" id="cd07993">
    <property type="entry name" value="LPLAT_DHAPAT-like"/>
    <property type="match status" value="1"/>
</dbReference>
<dbReference type="EC" id="2.3.1.15" evidence="5 14"/>
<dbReference type="SMART" id="SM00563">
    <property type="entry name" value="PlsC"/>
    <property type="match status" value="1"/>
</dbReference>
<accession>K2J394</accession>
<dbReference type="PATRIC" id="fig|745411.4.peg.331"/>
<evidence type="ECO:0000256" key="13">
    <source>
        <dbReference type="ARBA" id="ARBA00048427"/>
    </source>
</evidence>
<evidence type="ECO:0000256" key="9">
    <source>
        <dbReference type="ARBA" id="ARBA00023136"/>
    </source>
</evidence>
<comment type="catalytic activity">
    <reaction evidence="13 14">
        <text>sn-glycerol 3-phosphate + an acyl-CoA = a 1-acyl-sn-glycero-3-phosphate + CoA</text>
        <dbReference type="Rhea" id="RHEA:15325"/>
        <dbReference type="ChEBI" id="CHEBI:57287"/>
        <dbReference type="ChEBI" id="CHEBI:57597"/>
        <dbReference type="ChEBI" id="CHEBI:57970"/>
        <dbReference type="ChEBI" id="CHEBI:58342"/>
        <dbReference type="EC" id="2.3.1.15"/>
    </reaction>
</comment>
<dbReference type="InterPro" id="IPR002123">
    <property type="entry name" value="Plipid/glycerol_acylTrfase"/>
</dbReference>
<proteinExistence type="inferred from homology"/>
<evidence type="ECO:0000256" key="7">
    <source>
        <dbReference type="ARBA" id="ARBA00022475"/>
    </source>
</evidence>
<dbReference type="PANTHER" id="PTHR12563">
    <property type="entry name" value="GLYCEROL-3-PHOSPHATE ACYLTRANSFERASE"/>
    <property type="match status" value="1"/>
</dbReference>
<evidence type="ECO:0000256" key="3">
    <source>
        <dbReference type="ARBA" id="ARBA00005189"/>
    </source>
</evidence>
<organism evidence="16 17">
    <name type="scientific">Gallaecimonas xiamenensis 3-C-1</name>
    <dbReference type="NCBI Taxonomy" id="745411"/>
    <lineage>
        <taxon>Bacteria</taxon>
        <taxon>Pseudomonadati</taxon>
        <taxon>Pseudomonadota</taxon>
        <taxon>Gammaproteobacteria</taxon>
        <taxon>Enterobacterales</taxon>
        <taxon>Gallaecimonadaceae</taxon>
        <taxon>Gallaecimonas</taxon>
    </lineage>
</organism>
<keyword evidence="12 14" id="KW-0012">Acyltransferase</keyword>
<dbReference type="HAMAP" id="MF_00393">
    <property type="entry name" value="Glyc3P_acyltrans"/>
    <property type="match status" value="1"/>
</dbReference>
<evidence type="ECO:0000256" key="8">
    <source>
        <dbReference type="ARBA" id="ARBA00022679"/>
    </source>
</evidence>
<evidence type="ECO:0000256" key="5">
    <source>
        <dbReference type="ARBA" id="ARBA00013113"/>
    </source>
</evidence>
<comment type="pathway">
    <text evidence="3">Lipid metabolism.</text>
</comment>
<dbReference type="Pfam" id="PF19277">
    <property type="entry name" value="GPAT_C"/>
    <property type="match status" value="1"/>
</dbReference>
<evidence type="ECO:0000256" key="14">
    <source>
        <dbReference type="HAMAP-Rule" id="MF_00393"/>
    </source>
</evidence>
<comment type="similarity">
    <text evidence="4 14">Belongs to the GPAT/DAPAT family.</text>
</comment>
<dbReference type="GO" id="GO:0004366">
    <property type="term" value="F:glycerol-3-phosphate O-acyltransferase activity"/>
    <property type="evidence" value="ECO:0007669"/>
    <property type="project" value="UniProtKB-UniRule"/>
</dbReference>
<keyword evidence="9 14" id="KW-0472">Membrane</keyword>
<feature type="short sequence motif" description="HXXXXD motif" evidence="14">
    <location>
        <begin position="308"/>
        <end position="313"/>
    </location>
</feature>
<comment type="domain">
    <text evidence="14">The HXXXXD motif is essential for acyltransferase activity and may constitute the binding site for the phosphate moiety of the glycerol-3-phosphate.</text>
</comment>
<keyword evidence="11 14" id="KW-1208">Phospholipid metabolism</keyword>
<dbReference type="Pfam" id="PF01553">
    <property type="entry name" value="Acyltransferase"/>
    <property type="match status" value="1"/>
</dbReference>
<comment type="pathway">
    <text evidence="2 14">Phospholipid metabolism; CDP-diacylglycerol biosynthesis; CDP-diacylglycerol from sn-glycerol 3-phosphate: step 1/3.</text>
</comment>
<dbReference type="GO" id="GO:0016024">
    <property type="term" value="P:CDP-diacylglycerol biosynthetic process"/>
    <property type="evidence" value="ECO:0007669"/>
    <property type="project" value="UniProtKB-UniRule"/>
</dbReference>
<evidence type="ECO:0000256" key="4">
    <source>
        <dbReference type="ARBA" id="ARBA00007937"/>
    </source>
</evidence>
<dbReference type="SUPFAM" id="SSF69593">
    <property type="entry name" value="Glycerol-3-phosphate (1)-acyltransferase"/>
    <property type="match status" value="1"/>
</dbReference>
<evidence type="ECO:0000313" key="17">
    <source>
        <dbReference type="Proteomes" id="UP000006755"/>
    </source>
</evidence>
<dbReference type="RefSeq" id="WP_008482483.1">
    <property type="nucleotide sequence ID" value="NZ_AMRI01000002.1"/>
</dbReference>
<dbReference type="PANTHER" id="PTHR12563:SF17">
    <property type="entry name" value="DIHYDROXYACETONE PHOSPHATE ACYLTRANSFERASE"/>
    <property type="match status" value="1"/>
</dbReference>
<dbReference type="GO" id="GO:0005886">
    <property type="term" value="C:plasma membrane"/>
    <property type="evidence" value="ECO:0007669"/>
    <property type="project" value="UniProtKB-SubCell"/>
</dbReference>
<keyword evidence="7 14" id="KW-1003">Cell membrane</keyword>
<evidence type="ECO:0000256" key="2">
    <source>
        <dbReference type="ARBA" id="ARBA00004765"/>
    </source>
</evidence>
<dbReference type="UniPathway" id="UPA00557">
    <property type="reaction ID" value="UER00612"/>
</dbReference>
<dbReference type="GO" id="GO:0006631">
    <property type="term" value="P:fatty acid metabolic process"/>
    <property type="evidence" value="ECO:0007669"/>
    <property type="project" value="TreeGrafter"/>
</dbReference>
<gene>
    <name evidence="14" type="primary">plsB</name>
    <name evidence="16" type="ORF">B3C1_01705</name>
</gene>
<dbReference type="NCBIfam" id="NF003441">
    <property type="entry name" value="PRK04974.1"/>
    <property type="match status" value="1"/>
</dbReference>
<comment type="subcellular location">
    <subcellularLocation>
        <location evidence="1 14">Cell membrane</location>
        <topology evidence="1 14">Peripheral membrane protein</topology>
        <orientation evidence="1 14">Cytoplasmic side</orientation>
    </subcellularLocation>
</comment>
<keyword evidence="14" id="KW-0444">Lipid biosynthesis</keyword>
<dbReference type="STRING" id="745411.B3C1_01705"/>
<protein>
    <recommendedName>
        <fullName evidence="6 14">Glycerol-3-phosphate acyltransferase</fullName>
        <shortName evidence="14">GPAT</shortName>
        <ecNumber evidence="5 14">2.3.1.15</ecNumber>
    </recommendedName>
</protein>
<dbReference type="NCBIfam" id="TIGR03703">
    <property type="entry name" value="plsB"/>
    <property type="match status" value="1"/>
</dbReference>
<keyword evidence="17" id="KW-1185">Reference proteome</keyword>
<comment type="caution">
    <text evidence="16">The sequence shown here is derived from an EMBL/GenBank/DDBJ whole genome shotgun (WGS) entry which is preliminary data.</text>
</comment>
<feature type="domain" description="Phospholipid/glycerol acyltransferase" evidence="15">
    <location>
        <begin position="303"/>
        <end position="430"/>
    </location>
</feature>
<evidence type="ECO:0000256" key="1">
    <source>
        <dbReference type="ARBA" id="ARBA00004413"/>
    </source>
</evidence>
<evidence type="ECO:0000256" key="11">
    <source>
        <dbReference type="ARBA" id="ARBA00023264"/>
    </source>
</evidence>
<sequence>MLPSFLLKALKWPVSLTVKSKLVPQDPLKELRIDPAKPIVYAFKTASASDVLAVRRACFALGLPDPTEPLRLNGQSLPRSLFLDKPVALLTRRRRHGNFRDDITRLLSVLRDNKDQDIQLLPVSLFWGRQPGHENPSLLGSMLSDYDSPSWLRKMVVVALYGRDNFIRFARPVSLRNLLDDRVTSDDGLAHKLARVARVHFSRQRLVMTGPRLPDRESMLAALLKTDPMRSAIEDEARTRKEAYAQAEKRAAQYLDEIAAKFSPGFVRMLDRLLTWIWNRIYNGIQVTNAEVVRQLAHDGHEIVYVPCHRSHMDYLLLSYVIYQQGMVPPHIAAGVNLNFFPAGPMFRRGGAFFIRRSFKGNKLYSTVFREYLYSLFQKGYSVKYFTEGGRSRTGRLLPPKTGMLAMTVQSLLRSSERPITLVPVYIGYEHVMEVGSYLKELRGNSKEKESGWQAFKSSIQALRQDFGQGYVNFGQPIPLGQYLSETVPNWRQSTDNPDAKPSWLTPLVNRLGDEVLTRINDAAALNGVTLTALSLLCAERRALSREVLESQLDLLLILAKEAPYSAQMTVPEQNGKALLAQTLNSDKFLVSQDGLGDLVSLDETQAIAMTYYRNNILHLYMLPSLVARMLLAAPRSQSQLAEQVQALYPLLKAELFMGLSEASLADHVQAVLTSLAHQGLVTEENGRWQACGVQRPGYRKLSLLAGVAEESLQRYAIVLTLLRSPEPLGRAELENRAQAVAERLSALFGIQAPEFFDKKLIASLTSTLRDAQLVELGEQSELLPTDKALALDELVLTLLSNEVADTIRNVLCKDGLCS</sequence>
<evidence type="ECO:0000259" key="15">
    <source>
        <dbReference type="SMART" id="SM00563"/>
    </source>
</evidence>
<dbReference type="PIRSF" id="PIRSF000437">
    <property type="entry name" value="GPAT_DHAPAT"/>
    <property type="match status" value="1"/>
</dbReference>
<evidence type="ECO:0000256" key="10">
    <source>
        <dbReference type="ARBA" id="ARBA00023209"/>
    </source>
</evidence>
<dbReference type="EMBL" id="AMRI01000002">
    <property type="protein sequence ID" value="EKE77486.1"/>
    <property type="molecule type" value="Genomic_DNA"/>
</dbReference>